<evidence type="ECO:0000313" key="15">
    <source>
        <dbReference type="Proteomes" id="UP001152759"/>
    </source>
</evidence>
<evidence type="ECO:0000256" key="7">
    <source>
        <dbReference type="ARBA" id="ARBA00022975"/>
    </source>
</evidence>
<accession>A0A9P0G651</accession>
<dbReference type="SUPFAM" id="SSF52540">
    <property type="entry name" value="P-loop containing nucleoside triphosphate hydrolases"/>
    <property type="match status" value="1"/>
</dbReference>
<dbReference type="PANTHER" id="PTHR11550">
    <property type="entry name" value="CTP SYNTHASE"/>
    <property type="match status" value="1"/>
</dbReference>
<dbReference type="Pfam" id="PF06418">
    <property type="entry name" value="CTP_synth_N"/>
    <property type="match status" value="1"/>
</dbReference>
<feature type="domain" description="Glutamine amidotransferase" evidence="12">
    <location>
        <begin position="316"/>
        <end position="554"/>
    </location>
</feature>
<evidence type="ECO:0000256" key="5">
    <source>
        <dbReference type="ARBA" id="ARBA00022840"/>
    </source>
</evidence>
<evidence type="ECO:0000256" key="8">
    <source>
        <dbReference type="ARBA" id="ARBA00037348"/>
    </source>
</evidence>
<keyword evidence="5 10" id="KW-0067">ATP-binding</keyword>
<dbReference type="FunFam" id="3.40.50.300:FF:000207">
    <property type="entry name" value="CTP synthase"/>
    <property type="match status" value="1"/>
</dbReference>
<dbReference type="Gene3D" id="3.40.50.880">
    <property type="match status" value="1"/>
</dbReference>
<dbReference type="AlphaFoldDB" id="A0A9P0G651"/>
<comment type="catalytic activity">
    <reaction evidence="9 10">
        <text>UTP + L-glutamine + ATP + H2O = CTP + L-glutamate + ADP + phosphate + 2 H(+)</text>
        <dbReference type="Rhea" id="RHEA:26426"/>
        <dbReference type="ChEBI" id="CHEBI:15377"/>
        <dbReference type="ChEBI" id="CHEBI:15378"/>
        <dbReference type="ChEBI" id="CHEBI:29985"/>
        <dbReference type="ChEBI" id="CHEBI:30616"/>
        <dbReference type="ChEBI" id="CHEBI:37563"/>
        <dbReference type="ChEBI" id="CHEBI:43474"/>
        <dbReference type="ChEBI" id="CHEBI:46398"/>
        <dbReference type="ChEBI" id="CHEBI:58359"/>
        <dbReference type="ChEBI" id="CHEBI:456216"/>
        <dbReference type="EC" id="6.3.4.2"/>
    </reaction>
</comment>
<dbReference type="InterPro" id="IPR017926">
    <property type="entry name" value="GATASE"/>
</dbReference>
<dbReference type="NCBIfam" id="TIGR00337">
    <property type="entry name" value="PyrG"/>
    <property type="match status" value="1"/>
</dbReference>
<keyword evidence="15" id="KW-1185">Reference proteome</keyword>
<dbReference type="GO" id="GO:0005737">
    <property type="term" value="C:cytoplasm"/>
    <property type="evidence" value="ECO:0007669"/>
    <property type="project" value="TreeGrafter"/>
</dbReference>
<dbReference type="PANTHER" id="PTHR11550:SF0">
    <property type="entry name" value="CTP SYNTHASE-RELATED"/>
    <property type="match status" value="1"/>
</dbReference>
<feature type="region of interest" description="Disordered" evidence="11">
    <location>
        <begin position="584"/>
        <end position="620"/>
    </location>
</feature>
<dbReference type="NCBIfam" id="NF003792">
    <property type="entry name" value="PRK05380.1"/>
    <property type="match status" value="1"/>
</dbReference>
<dbReference type="PROSITE" id="PS51273">
    <property type="entry name" value="GATASE_TYPE_1"/>
    <property type="match status" value="1"/>
</dbReference>
<dbReference type="CDD" id="cd03113">
    <property type="entry name" value="CTPS_N"/>
    <property type="match status" value="1"/>
</dbReference>
<feature type="compositionally biased region" description="Low complexity" evidence="11">
    <location>
        <begin position="584"/>
        <end position="596"/>
    </location>
</feature>
<evidence type="ECO:0000256" key="6">
    <source>
        <dbReference type="ARBA" id="ARBA00022962"/>
    </source>
</evidence>
<evidence type="ECO:0000256" key="11">
    <source>
        <dbReference type="SAM" id="MobiDB-lite"/>
    </source>
</evidence>
<comment type="function">
    <text evidence="8">Catalyzes the ATP-dependent amination of UTP to CTP with either L-glutamine or ammonia as the source of nitrogen. Constitutes the rate-limiting enzyme in the synthesis of cytosine nucleotides.</text>
</comment>
<dbReference type="Proteomes" id="UP001152759">
    <property type="component" value="Chromosome 9"/>
</dbReference>
<dbReference type="InterPro" id="IPR004468">
    <property type="entry name" value="CTP_synthase"/>
</dbReference>
<keyword evidence="4 10" id="KW-0547">Nucleotide-binding</keyword>
<evidence type="ECO:0000259" key="13">
    <source>
        <dbReference type="Pfam" id="PF06418"/>
    </source>
</evidence>
<dbReference type="Gene3D" id="3.40.50.300">
    <property type="entry name" value="P-loop containing nucleotide triphosphate hydrolases"/>
    <property type="match status" value="1"/>
</dbReference>
<keyword evidence="7 10" id="KW-0665">Pyrimidine biosynthesis</keyword>
<dbReference type="GO" id="GO:0005524">
    <property type="term" value="F:ATP binding"/>
    <property type="evidence" value="ECO:0007669"/>
    <property type="project" value="UniProtKB-KW"/>
</dbReference>
<dbReference type="GO" id="GO:0019856">
    <property type="term" value="P:pyrimidine nucleobase biosynthetic process"/>
    <property type="evidence" value="ECO:0007669"/>
    <property type="project" value="TreeGrafter"/>
</dbReference>
<sequence length="620" mass="68829">MKYILVTGGVISGVGKGVVASSFGTILKSCGIHVTAIKIDPYINIDAGTFSPYEHGEVYVLDDGGEVDLDLGNYERFLDITLDKDNSITTGKIYQQVINRERKGEYLGKTVQVVPHITNAIIEWVEKVASRPVKNSWDDDSPGSIPEVCIVELGGTVGDIEGRPFTEAFRPFSRKNHDSFCVAHVSYVPQPHATMEQKTRPTRQSVKELQDCGLLPDLLVCRSEQPIPQPVKEKISDFCNVGIDEVVCLHDQSSIYYVPLMMEKQGLVQYFHKRLGLTFNLPPPRNFMQNWHTLVEKLETVRQELKIALVGKYIKLHDAYSSVIKALEHAALAANYKISIQFVDAENLERTMEKSNPDLYHASWLKLCKSDGVIVPGGFGKRGMEGKIETCKWCRTAKKPFLGICLGMHAAVIEFSRNMLGLAGASSTEMDPRTIHPVISDMPGHTNVDLGGTMRLGKMKTVFSSNHPDSIMLKLYGSKESIKERHRHRYEVNPDYIKKLEANGLKFVGTDEALERMEIMELDSKVHPYYVATQFHPEYLSRPMKSSPPFLGLILAAGGKLNSYLNEGCTLSFTDTIFGESQVSSTTSAGSESSPSLHVMSPPSASEKVTSSLSDLHIPI</sequence>
<dbReference type="InterPro" id="IPR029062">
    <property type="entry name" value="Class_I_gatase-like"/>
</dbReference>
<evidence type="ECO:0000259" key="12">
    <source>
        <dbReference type="Pfam" id="PF00117"/>
    </source>
</evidence>
<evidence type="ECO:0000256" key="10">
    <source>
        <dbReference type="RuleBase" id="RU810713"/>
    </source>
</evidence>
<evidence type="ECO:0000256" key="2">
    <source>
        <dbReference type="ARBA" id="ARBA00007533"/>
    </source>
</evidence>
<dbReference type="GO" id="GO:0003883">
    <property type="term" value="F:CTP synthase activity"/>
    <property type="evidence" value="ECO:0007669"/>
    <property type="project" value="UniProtKB-UniRule"/>
</dbReference>
<dbReference type="EMBL" id="OU963870">
    <property type="protein sequence ID" value="CAH0777593.1"/>
    <property type="molecule type" value="Genomic_DNA"/>
</dbReference>
<dbReference type="GO" id="GO:0097268">
    <property type="term" value="C:cytoophidium"/>
    <property type="evidence" value="ECO:0007669"/>
    <property type="project" value="TreeGrafter"/>
</dbReference>
<dbReference type="InterPro" id="IPR027417">
    <property type="entry name" value="P-loop_NTPase"/>
</dbReference>
<dbReference type="CDD" id="cd01746">
    <property type="entry name" value="GATase1_CTP_Synthase"/>
    <property type="match status" value="1"/>
</dbReference>
<proteinExistence type="inferred from homology"/>
<evidence type="ECO:0000256" key="3">
    <source>
        <dbReference type="ARBA" id="ARBA00022598"/>
    </source>
</evidence>
<comment type="pathway">
    <text evidence="1 10">Pyrimidine metabolism; CTP biosynthesis via de novo pathway; CTP from UDP: step 2/2.</text>
</comment>
<dbReference type="GO" id="GO:0042802">
    <property type="term" value="F:identical protein binding"/>
    <property type="evidence" value="ECO:0007669"/>
    <property type="project" value="TreeGrafter"/>
</dbReference>
<name>A0A9P0G651_BEMTA</name>
<feature type="domain" description="CTP synthase N-terminal" evidence="13">
    <location>
        <begin position="2"/>
        <end position="277"/>
    </location>
</feature>
<keyword evidence="6 10" id="KW-0315">Glutamine amidotransferase</keyword>
<dbReference type="KEGG" id="btab:109033227"/>
<protein>
    <recommendedName>
        <fullName evidence="10">CTP synthase</fullName>
        <ecNumber evidence="10">6.3.4.2</ecNumber>
    </recommendedName>
    <alternativeName>
        <fullName evidence="10">UTP--ammonia ligase</fullName>
    </alternativeName>
</protein>
<evidence type="ECO:0000313" key="14">
    <source>
        <dbReference type="EMBL" id="CAH0777593.1"/>
    </source>
</evidence>
<evidence type="ECO:0000256" key="9">
    <source>
        <dbReference type="ARBA" id="ARBA00047781"/>
    </source>
</evidence>
<dbReference type="Pfam" id="PF00117">
    <property type="entry name" value="GATase"/>
    <property type="match status" value="1"/>
</dbReference>
<dbReference type="InterPro" id="IPR033828">
    <property type="entry name" value="GATase1_CTP_Synthase"/>
</dbReference>
<comment type="similarity">
    <text evidence="2 10">Belongs to the CTP synthase family.</text>
</comment>
<evidence type="ECO:0000256" key="4">
    <source>
        <dbReference type="ARBA" id="ARBA00022741"/>
    </source>
</evidence>
<dbReference type="InterPro" id="IPR017456">
    <property type="entry name" value="CTP_synthase_N"/>
</dbReference>
<feature type="compositionally biased region" description="Polar residues" evidence="11">
    <location>
        <begin position="603"/>
        <end position="614"/>
    </location>
</feature>
<evidence type="ECO:0000256" key="1">
    <source>
        <dbReference type="ARBA" id="ARBA00005171"/>
    </source>
</evidence>
<keyword evidence="3 10" id="KW-0436">Ligase</keyword>
<organism evidence="14 15">
    <name type="scientific">Bemisia tabaci</name>
    <name type="common">Sweetpotato whitefly</name>
    <name type="synonym">Aleurodes tabaci</name>
    <dbReference type="NCBI Taxonomy" id="7038"/>
    <lineage>
        <taxon>Eukaryota</taxon>
        <taxon>Metazoa</taxon>
        <taxon>Ecdysozoa</taxon>
        <taxon>Arthropoda</taxon>
        <taxon>Hexapoda</taxon>
        <taxon>Insecta</taxon>
        <taxon>Pterygota</taxon>
        <taxon>Neoptera</taxon>
        <taxon>Paraneoptera</taxon>
        <taxon>Hemiptera</taxon>
        <taxon>Sternorrhyncha</taxon>
        <taxon>Aleyrodoidea</taxon>
        <taxon>Aleyrodidae</taxon>
        <taxon>Aleyrodinae</taxon>
        <taxon>Bemisia</taxon>
    </lineage>
</organism>
<dbReference type="FunFam" id="3.40.50.880:FF:000005">
    <property type="entry name" value="CTP synthase"/>
    <property type="match status" value="1"/>
</dbReference>
<gene>
    <name evidence="14" type="ORF">BEMITA_LOCUS13527</name>
</gene>
<dbReference type="EC" id="6.3.4.2" evidence="10"/>
<reference evidence="14" key="1">
    <citation type="submission" date="2021-12" db="EMBL/GenBank/DDBJ databases">
        <authorList>
            <person name="King R."/>
        </authorList>
    </citation>
    <scope>NUCLEOTIDE SEQUENCE</scope>
</reference>
<dbReference type="SUPFAM" id="SSF52317">
    <property type="entry name" value="Class I glutamine amidotransferase-like"/>
    <property type="match status" value="1"/>
</dbReference>
<dbReference type="GO" id="GO:0044210">
    <property type="term" value="P:'de novo' CTP biosynthetic process"/>
    <property type="evidence" value="ECO:0007669"/>
    <property type="project" value="UniProtKB-UniRule"/>
</dbReference>